<sequence length="305" mass="32638">MSSQSQSPSPVDTGVPALPSWPGGLPPPQQTGTPGTQSTPATASTLYLYTFVATLVVLLAISGAIILRSIILRRRQRRLVEEAIRNGTYVPPSQRYDPKLAKRPLLHDAYMKEAHVHQPESSEMTMEKWSDIRPLSAAIVPSKAAATLAPLSVSGGMYGQQIGIRGLARRLGPNPFNWVDRLLDPPPHSPTPPTPPTPTYDSTVPVSSPHLSPSSPTATHPQPHILRVAVLISMPNPHHHHQSRKNAPSPIPLSTPNKGKDKDDVSTICSIDIDGAEAELNPMEFGVAECVLVSGGAKHDGVVSC</sequence>
<evidence type="ECO:0000313" key="4">
    <source>
        <dbReference type="Proteomes" id="UP000294933"/>
    </source>
</evidence>
<accession>A0A4Y7PKS6</accession>
<feature type="region of interest" description="Disordered" evidence="1">
    <location>
        <begin position="237"/>
        <end position="265"/>
    </location>
</feature>
<dbReference type="Proteomes" id="UP000294933">
    <property type="component" value="Unassembled WGS sequence"/>
</dbReference>
<dbReference type="AlphaFoldDB" id="A0A4Y7PKS6"/>
<feature type="compositionally biased region" description="Pro residues" evidence="1">
    <location>
        <begin position="184"/>
        <end position="198"/>
    </location>
</feature>
<name>A0A4Y7PKS6_9AGAM</name>
<keyword evidence="2" id="KW-0812">Transmembrane</keyword>
<protein>
    <submittedName>
        <fullName evidence="3">Uncharacterized protein</fullName>
    </submittedName>
</protein>
<reference evidence="3 4" key="1">
    <citation type="submission" date="2018-06" db="EMBL/GenBank/DDBJ databases">
        <title>A transcriptomic atlas of mushroom development highlights an independent origin of complex multicellularity.</title>
        <authorList>
            <consortium name="DOE Joint Genome Institute"/>
            <person name="Krizsan K."/>
            <person name="Almasi E."/>
            <person name="Merenyi Z."/>
            <person name="Sahu N."/>
            <person name="Viragh M."/>
            <person name="Koszo T."/>
            <person name="Mondo S."/>
            <person name="Kiss B."/>
            <person name="Balint B."/>
            <person name="Kues U."/>
            <person name="Barry K."/>
            <person name="Hegedus J.C."/>
            <person name="Henrissat B."/>
            <person name="Johnson J."/>
            <person name="Lipzen A."/>
            <person name="Ohm R."/>
            <person name="Nagy I."/>
            <person name="Pangilinan J."/>
            <person name="Yan J."/>
            <person name="Xiong Y."/>
            <person name="Grigoriev I.V."/>
            <person name="Hibbett D.S."/>
            <person name="Nagy L.G."/>
        </authorList>
    </citation>
    <scope>NUCLEOTIDE SEQUENCE [LARGE SCALE GENOMIC DNA]</scope>
    <source>
        <strain evidence="3 4">SZMC22713</strain>
    </source>
</reference>
<feature type="region of interest" description="Disordered" evidence="1">
    <location>
        <begin position="1"/>
        <end position="39"/>
    </location>
</feature>
<feature type="compositionally biased region" description="Low complexity" evidence="1">
    <location>
        <begin position="30"/>
        <end position="39"/>
    </location>
</feature>
<feature type="compositionally biased region" description="Low complexity" evidence="1">
    <location>
        <begin position="199"/>
        <end position="221"/>
    </location>
</feature>
<proteinExistence type="predicted"/>
<organism evidence="3 4">
    <name type="scientific">Rickenella mellea</name>
    <dbReference type="NCBI Taxonomy" id="50990"/>
    <lineage>
        <taxon>Eukaryota</taxon>
        <taxon>Fungi</taxon>
        <taxon>Dikarya</taxon>
        <taxon>Basidiomycota</taxon>
        <taxon>Agaricomycotina</taxon>
        <taxon>Agaricomycetes</taxon>
        <taxon>Hymenochaetales</taxon>
        <taxon>Rickenellaceae</taxon>
        <taxon>Rickenella</taxon>
    </lineage>
</organism>
<feature type="region of interest" description="Disordered" evidence="1">
    <location>
        <begin position="179"/>
        <end position="221"/>
    </location>
</feature>
<gene>
    <name evidence="3" type="ORF">BD410DRAFT_796767</name>
</gene>
<dbReference type="VEuPathDB" id="FungiDB:BD410DRAFT_796767"/>
<evidence type="ECO:0000256" key="2">
    <source>
        <dbReference type="SAM" id="Phobius"/>
    </source>
</evidence>
<dbReference type="EMBL" id="ML170294">
    <property type="protein sequence ID" value="TDL15030.1"/>
    <property type="molecule type" value="Genomic_DNA"/>
</dbReference>
<feature type="transmembrane region" description="Helical" evidence="2">
    <location>
        <begin position="46"/>
        <end position="67"/>
    </location>
</feature>
<keyword evidence="2" id="KW-0472">Membrane</keyword>
<feature type="compositionally biased region" description="Polar residues" evidence="1">
    <location>
        <begin position="1"/>
        <end position="10"/>
    </location>
</feature>
<keyword evidence="4" id="KW-1185">Reference proteome</keyword>
<keyword evidence="2" id="KW-1133">Transmembrane helix</keyword>
<dbReference type="OrthoDB" id="2683906at2759"/>
<evidence type="ECO:0000256" key="1">
    <source>
        <dbReference type="SAM" id="MobiDB-lite"/>
    </source>
</evidence>
<evidence type="ECO:0000313" key="3">
    <source>
        <dbReference type="EMBL" id="TDL15030.1"/>
    </source>
</evidence>